<dbReference type="InterPro" id="IPR051044">
    <property type="entry name" value="MAG_DAG_Lipase"/>
</dbReference>
<dbReference type="PANTHER" id="PTHR11614">
    <property type="entry name" value="PHOSPHOLIPASE-RELATED"/>
    <property type="match status" value="1"/>
</dbReference>
<evidence type="ECO:0000259" key="1">
    <source>
        <dbReference type="Pfam" id="PF12146"/>
    </source>
</evidence>
<comment type="caution">
    <text evidence="2">The sequence shown here is derived from an EMBL/GenBank/DDBJ whole genome shotgun (WGS) entry which is preliminary data.</text>
</comment>
<dbReference type="SUPFAM" id="SSF53474">
    <property type="entry name" value="alpha/beta-Hydrolases"/>
    <property type="match status" value="1"/>
</dbReference>
<dbReference type="Pfam" id="PF12146">
    <property type="entry name" value="Hydrolase_4"/>
    <property type="match status" value="1"/>
</dbReference>
<evidence type="ECO:0000313" key="3">
    <source>
        <dbReference type="Proteomes" id="UP000770661"/>
    </source>
</evidence>
<dbReference type="Proteomes" id="UP000770661">
    <property type="component" value="Unassembled WGS sequence"/>
</dbReference>
<accession>A0A8J4YCC3</accession>
<reference evidence="2" key="1">
    <citation type="submission" date="2020-07" db="EMBL/GenBank/DDBJ databases">
        <title>The High-quality genome of the commercially important snow crab, Chionoecetes opilio.</title>
        <authorList>
            <person name="Jeong J.-H."/>
            <person name="Ryu S."/>
        </authorList>
    </citation>
    <scope>NUCLEOTIDE SEQUENCE</scope>
    <source>
        <strain evidence="2">MADBK_172401_WGS</strain>
        <tissue evidence="2">Digestive gland</tissue>
    </source>
</reference>
<dbReference type="InterPro" id="IPR029058">
    <property type="entry name" value="AB_hydrolase_fold"/>
</dbReference>
<dbReference type="Gene3D" id="3.40.50.1820">
    <property type="entry name" value="alpha/beta hydrolase"/>
    <property type="match status" value="1"/>
</dbReference>
<organism evidence="2 3">
    <name type="scientific">Chionoecetes opilio</name>
    <name type="common">Atlantic snow crab</name>
    <name type="synonym">Cancer opilio</name>
    <dbReference type="NCBI Taxonomy" id="41210"/>
    <lineage>
        <taxon>Eukaryota</taxon>
        <taxon>Metazoa</taxon>
        <taxon>Ecdysozoa</taxon>
        <taxon>Arthropoda</taxon>
        <taxon>Crustacea</taxon>
        <taxon>Multicrustacea</taxon>
        <taxon>Malacostraca</taxon>
        <taxon>Eumalacostraca</taxon>
        <taxon>Eucarida</taxon>
        <taxon>Decapoda</taxon>
        <taxon>Pleocyemata</taxon>
        <taxon>Brachyura</taxon>
        <taxon>Eubrachyura</taxon>
        <taxon>Majoidea</taxon>
        <taxon>Majidae</taxon>
        <taxon>Chionoecetes</taxon>
    </lineage>
</organism>
<dbReference type="OrthoDB" id="194865at2759"/>
<dbReference type="AlphaFoldDB" id="A0A8J4YCC3"/>
<dbReference type="InterPro" id="IPR022742">
    <property type="entry name" value="Hydrolase_4"/>
</dbReference>
<proteinExistence type="predicted"/>
<name>A0A8J4YCC3_CHIOP</name>
<sequence length="118" mass="13363">MRSRLKKDPLRYQGGIRARWATAMVESLWRIEEKLEGVEWPFLVLHGEADKLCSPEGSKALVQRSASTDKELKVFPAASHNLYLEVSEVRLEALQDTVEWITTRLPSTTATATLPSHM</sequence>
<keyword evidence="3" id="KW-1185">Reference proteome</keyword>
<dbReference type="EMBL" id="JACEEZ010005672">
    <property type="protein sequence ID" value="KAG0725363.1"/>
    <property type="molecule type" value="Genomic_DNA"/>
</dbReference>
<feature type="domain" description="Serine aminopeptidase S33" evidence="1">
    <location>
        <begin position="3"/>
        <end position="85"/>
    </location>
</feature>
<protein>
    <submittedName>
        <fullName evidence="2">Monoglyceride lipase</fullName>
    </submittedName>
</protein>
<gene>
    <name evidence="2" type="primary">Mgll</name>
    <name evidence="2" type="ORF">GWK47_038756</name>
</gene>
<evidence type="ECO:0000313" key="2">
    <source>
        <dbReference type="EMBL" id="KAG0725363.1"/>
    </source>
</evidence>